<name>A0A2W2BQA3_9HYPH</name>
<dbReference type="GO" id="GO:0006631">
    <property type="term" value="P:fatty acid metabolic process"/>
    <property type="evidence" value="ECO:0007669"/>
    <property type="project" value="TreeGrafter"/>
</dbReference>
<dbReference type="RefSeq" id="WP_111199770.1">
    <property type="nucleotide sequence ID" value="NZ_QKVK01000009.1"/>
</dbReference>
<dbReference type="SUPFAM" id="SSF56801">
    <property type="entry name" value="Acetyl-CoA synthetase-like"/>
    <property type="match status" value="1"/>
</dbReference>
<dbReference type="InterPro" id="IPR000873">
    <property type="entry name" value="AMP-dep_synth/lig_dom"/>
</dbReference>
<dbReference type="InterPro" id="IPR025110">
    <property type="entry name" value="AMP-bd_C"/>
</dbReference>
<keyword evidence="4 6" id="KW-1133">Transmembrane helix</keyword>
<evidence type="ECO:0000256" key="1">
    <source>
        <dbReference type="ARBA" id="ARBA00006432"/>
    </source>
</evidence>
<dbReference type="InterPro" id="IPR002123">
    <property type="entry name" value="Plipid/glycerol_acylTrfase"/>
</dbReference>
<dbReference type="Pfam" id="PF01553">
    <property type="entry name" value="Acyltransferase"/>
    <property type="match status" value="1"/>
</dbReference>
<feature type="transmembrane region" description="Helical" evidence="6">
    <location>
        <begin position="380"/>
        <end position="403"/>
    </location>
</feature>
<feature type="transmembrane region" description="Helical" evidence="6">
    <location>
        <begin position="94"/>
        <end position="112"/>
    </location>
</feature>
<comment type="caution">
    <text evidence="8">The sequence shown here is derived from an EMBL/GenBank/DDBJ whole genome shotgun (WGS) entry which is preliminary data.</text>
</comment>
<dbReference type="Pfam" id="PF07690">
    <property type="entry name" value="MFS_1"/>
    <property type="match status" value="1"/>
</dbReference>
<evidence type="ECO:0000256" key="4">
    <source>
        <dbReference type="ARBA" id="ARBA00022989"/>
    </source>
</evidence>
<gene>
    <name evidence="8" type="ORF">DK847_17180</name>
</gene>
<proteinExistence type="inferred from homology"/>
<sequence>MSGETPETQSQFAILTSRSFLPLFVTQAISAFNDNAVRNGIAILITYDLAVRFHFDAALFVQAGLALFMLPYFLFSAIAGQLADKYDKARVARWVKLFDLAAMVFGGLSLYLENPVMHLVVLFLAGTTAAFFGPIKYGVLPQYLKREQLIAGNALIELGTFVTILLGTLYGGFLVLQGVGRDVLAISIIVLAVIAYGCAFLMPSAPGDRSITFDWNIPRATLKLLSYAREREDVFWSVIGASWFWFLGAAIMAQLPVFTRDVLLADDTVANAFIGLFTIGIGAGSLLTNALLKGDVSPRYVPVASIMMTVFLLDLYFAAGAAHAAMAGQTDVGILSFFSHWQGWRVGIDLFFVAFFGGLYAVPLNAIMQHRSNPSRRSRVIAANNVMNAIFMIASALAGAVLLKVMSAQAFFLLLGLANAVASVFVARLLTQELAASVARFLFRLFYRVEVKGLENYRAAGRKAVIVANHTSFLDGPLLSAFLPERASFAINTHVAQAWWAKPSFILFKMIAIDPTNPMALRVLVDELKKGRKVVIFPEGRLTVTGALMKVYEGPGAIAQMAKARVLPVRIDGALYTPFSRMRGKLRLRWFPKITITFLPPVKFDPPDGLKGAALRQHQADRLYDVMTDMVFRTSAIDRTLFQSLLDARHTHGGGHKVVEDIARNPTSLGRLVMGSFILGRRMAEMTPGQTNVAVLLPNSIGCLLTIFGLHAFGRVPAMLNFSTGAVNMAAACAAAQATSIVTSKRFIEAGGMEADLKLLSEGRKVIFLEELREGLELKDKLYGLFARVFSKTALRMGGASADANSPAIILFTSGSEGLPKGVVLSHRNLQANRYQAAARIAFTASDVVFNALPMFHAFGLTGGALLPVLAGVRTFLYPSPLHYKVVPELCYETNATVLFGTDTFLMGYARSAHPYDFFNVRLVVAGAERVKPETREAWMEKFGLRILEGYGATECAPVVAVNTPMHFRTGTVGRLLDQIQYKLEEVPGISEGGRLYVKGPNIMLGYLRAEKPGVIEAPEDGWYDTGDIVKIDDDGFVTILGRAKRFAKIAGEMVSLGLVEQKLAEAFPEAQHAVVAVPDLKKGEQLVMFTTDAALDARAVQEKLKAANATALMMPRNVIAVKELPLLGSGKTDYQALNRMAAEQVKP</sequence>
<dbReference type="SMART" id="SM00563">
    <property type="entry name" value="PlsC"/>
    <property type="match status" value="1"/>
</dbReference>
<keyword evidence="5 6" id="KW-0472">Membrane</keyword>
<reference evidence="9" key="1">
    <citation type="submission" date="2018-06" db="EMBL/GenBank/DDBJ databases">
        <title>Aestuariibacter litoralis strain KCTC 52945T.</title>
        <authorList>
            <person name="Li X."/>
            <person name="Salam N."/>
            <person name="Li J.-L."/>
            <person name="Chen Y.-M."/>
            <person name="Yang Z.-W."/>
            <person name="Zhang L.-Y."/>
            <person name="Han M.-X."/>
            <person name="Xiao M."/>
            <person name="Li W.-J."/>
        </authorList>
    </citation>
    <scope>NUCLEOTIDE SEQUENCE [LARGE SCALE GENOMIC DNA]</scope>
    <source>
        <strain evidence="9">KCTC 52945</strain>
    </source>
</reference>
<evidence type="ECO:0000313" key="9">
    <source>
        <dbReference type="Proteomes" id="UP000248795"/>
    </source>
</evidence>
<dbReference type="Pfam" id="PF13193">
    <property type="entry name" value="AMP-binding_C"/>
    <property type="match status" value="1"/>
</dbReference>
<dbReference type="GO" id="GO:0016746">
    <property type="term" value="F:acyltransferase activity"/>
    <property type="evidence" value="ECO:0007669"/>
    <property type="project" value="UniProtKB-KW"/>
</dbReference>
<feature type="transmembrane region" description="Helical" evidence="6">
    <location>
        <begin position="57"/>
        <end position="82"/>
    </location>
</feature>
<dbReference type="PANTHER" id="PTHR43201">
    <property type="entry name" value="ACYL-COA SYNTHETASE"/>
    <property type="match status" value="1"/>
</dbReference>
<dbReference type="GO" id="GO:0031956">
    <property type="term" value="F:medium-chain fatty acid-CoA ligase activity"/>
    <property type="evidence" value="ECO:0007669"/>
    <property type="project" value="TreeGrafter"/>
</dbReference>
<feature type="transmembrane region" description="Helical" evidence="6">
    <location>
        <begin position="183"/>
        <end position="202"/>
    </location>
</feature>
<feature type="transmembrane region" description="Helical" evidence="6">
    <location>
        <begin position="691"/>
        <end position="713"/>
    </location>
</feature>
<feature type="domain" description="Phospholipid/glycerol acyltransferase" evidence="7">
    <location>
        <begin position="464"/>
        <end position="574"/>
    </location>
</feature>
<feature type="transmembrane region" description="Helical" evidence="6">
    <location>
        <begin position="346"/>
        <end position="368"/>
    </location>
</feature>
<dbReference type="SUPFAM" id="SSF103473">
    <property type="entry name" value="MFS general substrate transporter"/>
    <property type="match status" value="1"/>
</dbReference>
<dbReference type="SUPFAM" id="SSF69593">
    <property type="entry name" value="Glycerol-3-phosphate (1)-acyltransferase"/>
    <property type="match status" value="1"/>
</dbReference>
<keyword evidence="2" id="KW-0436">Ligase</keyword>
<dbReference type="CDD" id="cd07989">
    <property type="entry name" value="LPLAT_AGPAT-like"/>
    <property type="match status" value="1"/>
</dbReference>
<dbReference type="InterPro" id="IPR045851">
    <property type="entry name" value="AMP-bd_C_sf"/>
</dbReference>
<dbReference type="InterPro" id="IPR020845">
    <property type="entry name" value="AMP-binding_CS"/>
</dbReference>
<evidence type="ECO:0000256" key="3">
    <source>
        <dbReference type="ARBA" id="ARBA00022692"/>
    </source>
</evidence>
<evidence type="ECO:0000259" key="7">
    <source>
        <dbReference type="SMART" id="SM00563"/>
    </source>
</evidence>
<feature type="transmembrane region" description="Helical" evidence="6">
    <location>
        <begin position="304"/>
        <end position="326"/>
    </location>
</feature>
<dbReference type="Pfam" id="PF00501">
    <property type="entry name" value="AMP-binding"/>
    <property type="match status" value="1"/>
</dbReference>
<dbReference type="NCBIfam" id="NF005291">
    <property type="entry name" value="PRK06814.1"/>
    <property type="match status" value="1"/>
</dbReference>
<evidence type="ECO:0000256" key="5">
    <source>
        <dbReference type="ARBA" id="ARBA00023136"/>
    </source>
</evidence>
<comment type="similarity">
    <text evidence="1">Belongs to the ATP-dependent AMP-binding enzyme family.</text>
</comment>
<organism evidence="8 9">
    <name type="scientific">Aestuariivirga litoralis</name>
    <dbReference type="NCBI Taxonomy" id="2650924"/>
    <lineage>
        <taxon>Bacteria</taxon>
        <taxon>Pseudomonadati</taxon>
        <taxon>Pseudomonadota</taxon>
        <taxon>Alphaproteobacteria</taxon>
        <taxon>Hyphomicrobiales</taxon>
        <taxon>Aestuariivirgaceae</taxon>
        <taxon>Aestuariivirga</taxon>
    </lineage>
</organism>
<dbReference type="EMBL" id="QKVK01000009">
    <property type="protein sequence ID" value="PZF75576.1"/>
    <property type="molecule type" value="Genomic_DNA"/>
</dbReference>
<dbReference type="InterPro" id="IPR042099">
    <property type="entry name" value="ANL_N_sf"/>
</dbReference>
<keyword evidence="8" id="KW-0808">Transferase</keyword>
<feature type="transmembrane region" description="Helical" evidence="6">
    <location>
        <begin position="269"/>
        <end position="292"/>
    </location>
</feature>
<dbReference type="InterPro" id="IPR036259">
    <property type="entry name" value="MFS_trans_sf"/>
</dbReference>
<dbReference type="AlphaFoldDB" id="A0A2W2BQA3"/>
<dbReference type="Gene3D" id="3.30.300.30">
    <property type="match status" value="1"/>
</dbReference>
<dbReference type="GO" id="GO:0022857">
    <property type="term" value="F:transmembrane transporter activity"/>
    <property type="evidence" value="ECO:0007669"/>
    <property type="project" value="InterPro"/>
</dbReference>
<dbReference type="CDD" id="cd06173">
    <property type="entry name" value="MFS_MefA_like"/>
    <property type="match status" value="1"/>
</dbReference>
<evidence type="ECO:0000256" key="2">
    <source>
        <dbReference type="ARBA" id="ARBA00022598"/>
    </source>
</evidence>
<dbReference type="Gene3D" id="3.40.50.12780">
    <property type="entry name" value="N-terminal domain of ligase-like"/>
    <property type="match status" value="1"/>
</dbReference>
<evidence type="ECO:0000256" key="6">
    <source>
        <dbReference type="SAM" id="Phobius"/>
    </source>
</evidence>
<accession>A0A2W2BQA3</accession>
<dbReference type="Proteomes" id="UP000248795">
    <property type="component" value="Unassembled WGS sequence"/>
</dbReference>
<keyword evidence="8" id="KW-0012">Acyltransferase</keyword>
<dbReference type="Gene3D" id="1.20.1250.20">
    <property type="entry name" value="MFS general substrate transporter like domains"/>
    <property type="match status" value="1"/>
</dbReference>
<dbReference type="PANTHER" id="PTHR43201:SF5">
    <property type="entry name" value="MEDIUM-CHAIN ACYL-COA LIGASE ACSF2, MITOCHONDRIAL"/>
    <property type="match status" value="1"/>
</dbReference>
<dbReference type="PROSITE" id="PS00455">
    <property type="entry name" value="AMP_BINDING"/>
    <property type="match status" value="1"/>
</dbReference>
<keyword evidence="9" id="KW-1185">Reference proteome</keyword>
<feature type="transmembrane region" description="Helical" evidence="6">
    <location>
        <begin position="234"/>
        <end position="257"/>
    </location>
</feature>
<feature type="transmembrane region" description="Helical" evidence="6">
    <location>
        <begin position="409"/>
        <end position="430"/>
    </location>
</feature>
<keyword evidence="3 6" id="KW-0812">Transmembrane</keyword>
<dbReference type="InterPro" id="IPR011701">
    <property type="entry name" value="MFS"/>
</dbReference>
<evidence type="ECO:0000313" key="8">
    <source>
        <dbReference type="EMBL" id="PZF75576.1"/>
    </source>
</evidence>
<feature type="transmembrane region" description="Helical" evidence="6">
    <location>
        <begin position="149"/>
        <end position="171"/>
    </location>
</feature>
<protein>
    <submittedName>
        <fullName evidence="8">Acyl-[ACP]--phospholipid O-acyltransferase</fullName>
    </submittedName>
</protein>
<feature type="transmembrane region" description="Helical" evidence="6">
    <location>
        <begin position="118"/>
        <end position="137"/>
    </location>
</feature>